<dbReference type="InterPro" id="IPR021255">
    <property type="entry name" value="DUF2807"/>
</dbReference>
<keyword evidence="3" id="KW-1185">Reference proteome</keyword>
<comment type="caution">
    <text evidence="2">The sequence shown here is derived from an EMBL/GenBank/DDBJ whole genome shotgun (WGS) entry which is preliminary data.</text>
</comment>
<evidence type="ECO:0000259" key="1">
    <source>
        <dbReference type="Pfam" id="PF10988"/>
    </source>
</evidence>
<dbReference type="EMBL" id="VDMN01000001">
    <property type="protein sequence ID" value="TNM64864.1"/>
    <property type="molecule type" value="Genomic_DNA"/>
</dbReference>
<gene>
    <name evidence="2" type="ORF">FHP24_00730</name>
</gene>
<dbReference type="OrthoDB" id="7375620at2"/>
<protein>
    <submittedName>
        <fullName evidence="2">DUF2807 domain-containing protein</fullName>
    </submittedName>
</protein>
<proteinExistence type="predicted"/>
<evidence type="ECO:0000313" key="3">
    <source>
        <dbReference type="Proteomes" id="UP000311605"/>
    </source>
</evidence>
<feature type="domain" description="Putative auto-transporter adhesin head GIN" evidence="1">
    <location>
        <begin position="64"/>
        <end position="218"/>
    </location>
</feature>
<dbReference type="Pfam" id="PF10988">
    <property type="entry name" value="DUF2807"/>
    <property type="match status" value="1"/>
</dbReference>
<organism evidence="2 3">
    <name type="scientific">Aliirhizobium smilacinae</name>
    <dbReference type="NCBI Taxonomy" id="1395944"/>
    <lineage>
        <taxon>Bacteria</taxon>
        <taxon>Pseudomonadati</taxon>
        <taxon>Pseudomonadota</taxon>
        <taxon>Alphaproteobacteria</taxon>
        <taxon>Hyphomicrobiales</taxon>
        <taxon>Rhizobiaceae</taxon>
        <taxon>Aliirhizobium</taxon>
    </lineage>
</organism>
<dbReference type="AlphaFoldDB" id="A0A5C4XQJ3"/>
<dbReference type="Gene3D" id="2.160.20.120">
    <property type="match status" value="1"/>
</dbReference>
<name>A0A5C4XQJ3_9HYPH</name>
<sequence>MGRRLLLVAITGVSGAILFLIMGIGFAERNPGSLTSLWGAMTSTCGPSGSTRQQITLPLAAIDGLAISLPATVRYQPGGEAQAIVSGDQTLLEHVRLENGRLDLDCEPGWPSPRLEVSISGPPITEWKMLGNVDLSLTNIDQPQIRFVIQGSGNITAAGTTESVRMEISGSGAANLKELSSQSTEIEVRGSGDAQITAKATADVSISGSGNVELFGNPMLRRSEIRGSGRIQQFP</sequence>
<reference evidence="2 3" key="1">
    <citation type="submission" date="2019-06" db="EMBL/GenBank/DDBJ databases">
        <title>The draft genome of Rhizobium smilacinae PTYR-5.</title>
        <authorList>
            <person name="Liu L."/>
            <person name="Li L."/>
            <person name="Zhang X."/>
        </authorList>
    </citation>
    <scope>NUCLEOTIDE SEQUENCE [LARGE SCALE GENOMIC DNA]</scope>
    <source>
        <strain evidence="2 3">PTYR-5</strain>
    </source>
</reference>
<accession>A0A5C4XQJ3</accession>
<evidence type="ECO:0000313" key="2">
    <source>
        <dbReference type="EMBL" id="TNM64864.1"/>
    </source>
</evidence>
<dbReference type="Proteomes" id="UP000311605">
    <property type="component" value="Unassembled WGS sequence"/>
</dbReference>